<dbReference type="AlphaFoldDB" id="K1SQR1"/>
<sequence length="63" mass="7453">DWIFDRDLRVGDRIVFEDMIHYTMVKTTMFNGVAHPAIAIVRRDGAIEIIREFGYEDFKSRMS</sequence>
<name>K1SQR1_9ZZZZ</name>
<evidence type="ECO:0000313" key="1">
    <source>
        <dbReference type="EMBL" id="EKC57744.1"/>
    </source>
</evidence>
<comment type="caution">
    <text evidence="1">The sequence shown here is derived from an EMBL/GenBank/DDBJ whole genome shotgun (WGS) entry which is preliminary data.</text>
</comment>
<organism evidence="1">
    <name type="scientific">human gut metagenome</name>
    <dbReference type="NCBI Taxonomy" id="408170"/>
    <lineage>
        <taxon>unclassified sequences</taxon>
        <taxon>metagenomes</taxon>
        <taxon>organismal metagenomes</taxon>
    </lineage>
</organism>
<dbReference type="EMBL" id="AJWZ01007140">
    <property type="protein sequence ID" value="EKC57744.1"/>
    <property type="molecule type" value="Genomic_DNA"/>
</dbReference>
<feature type="non-terminal residue" evidence="1">
    <location>
        <position position="1"/>
    </location>
</feature>
<dbReference type="GO" id="GO:0003824">
    <property type="term" value="F:catalytic activity"/>
    <property type="evidence" value="ECO:0007669"/>
    <property type="project" value="InterPro"/>
</dbReference>
<proteinExistence type="predicted"/>
<accession>K1SQR1</accession>
<reference evidence="1" key="1">
    <citation type="journal article" date="2013" name="Environ. Microbiol.">
        <title>Microbiota from the distal guts of lean and obese adolescents exhibit partial functional redundancy besides clear differences in community structure.</title>
        <authorList>
            <person name="Ferrer M."/>
            <person name="Ruiz A."/>
            <person name="Lanza F."/>
            <person name="Haange S.B."/>
            <person name="Oberbach A."/>
            <person name="Till H."/>
            <person name="Bargiela R."/>
            <person name="Campoy C."/>
            <person name="Segura M.T."/>
            <person name="Richter M."/>
            <person name="von Bergen M."/>
            <person name="Seifert J."/>
            <person name="Suarez A."/>
        </authorList>
    </citation>
    <scope>NUCLEOTIDE SEQUENCE</scope>
</reference>
<gene>
    <name evidence="1" type="ORF">OBE_10366</name>
</gene>
<dbReference type="SUPFAM" id="SSF50621">
    <property type="entry name" value="Alanine racemase C-terminal domain-like"/>
    <property type="match status" value="1"/>
</dbReference>
<protein>
    <submittedName>
        <fullName evidence="1">Carboxynorspermidine decarboxylase</fullName>
    </submittedName>
</protein>
<dbReference type="Gene3D" id="2.40.37.10">
    <property type="entry name" value="Lyase, Ornithine Decarboxylase, Chain A, domain 1"/>
    <property type="match status" value="1"/>
</dbReference>
<dbReference type="InterPro" id="IPR009006">
    <property type="entry name" value="Ala_racemase/Decarboxylase_C"/>
</dbReference>